<dbReference type="GO" id="GO:0005886">
    <property type="term" value="C:plasma membrane"/>
    <property type="evidence" value="ECO:0007669"/>
    <property type="project" value="UniProtKB-SubCell"/>
</dbReference>
<evidence type="ECO:0000256" key="7">
    <source>
        <dbReference type="SAM" id="MobiDB-lite"/>
    </source>
</evidence>
<feature type="region of interest" description="Disordered" evidence="7">
    <location>
        <begin position="647"/>
        <end position="772"/>
    </location>
</feature>
<keyword evidence="5 8" id="KW-0472">Membrane</keyword>
<keyword evidence="3 8" id="KW-0812">Transmembrane</keyword>
<dbReference type="InterPro" id="IPR032807">
    <property type="entry name" value="GNVR"/>
</dbReference>
<evidence type="ECO:0000313" key="12">
    <source>
        <dbReference type="Proteomes" id="UP000241229"/>
    </source>
</evidence>
<feature type="transmembrane region" description="Helical" evidence="8">
    <location>
        <begin position="210"/>
        <end position="228"/>
    </location>
</feature>
<comment type="caution">
    <text evidence="11">The sequence shown here is derived from an EMBL/GenBank/DDBJ whole genome shotgun (WGS) entry which is preliminary data.</text>
</comment>
<dbReference type="Pfam" id="PF13807">
    <property type="entry name" value="GNVR"/>
    <property type="match status" value="1"/>
</dbReference>
<feature type="compositionally biased region" description="Pro residues" evidence="7">
    <location>
        <begin position="748"/>
        <end position="764"/>
    </location>
</feature>
<feature type="region of interest" description="Disordered" evidence="7">
    <location>
        <begin position="1"/>
        <end position="32"/>
    </location>
</feature>
<evidence type="ECO:0000256" key="2">
    <source>
        <dbReference type="ARBA" id="ARBA00022475"/>
    </source>
</evidence>
<feature type="domain" description="Polysaccharide chain length determinant N-terminal" evidence="9">
    <location>
        <begin position="203"/>
        <end position="287"/>
    </location>
</feature>
<dbReference type="GO" id="GO:0004713">
    <property type="term" value="F:protein tyrosine kinase activity"/>
    <property type="evidence" value="ECO:0007669"/>
    <property type="project" value="TreeGrafter"/>
</dbReference>
<dbReference type="Proteomes" id="UP000241229">
    <property type="component" value="Unassembled WGS sequence"/>
</dbReference>
<gene>
    <name evidence="11" type="ORF">C7I84_27295</name>
</gene>
<feature type="compositionally biased region" description="Basic residues" evidence="7">
    <location>
        <begin position="651"/>
        <end position="661"/>
    </location>
</feature>
<accession>A0A2P7RNC7</accession>
<name>A0A2P7RNC7_9HYPH</name>
<dbReference type="PANTHER" id="PTHR32309">
    <property type="entry name" value="TYROSINE-PROTEIN KINASE"/>
    <property type="match status" value="1"/>
</dbReference>
<organism evidence="11 12">
    <name type="scientific">Kumtagia ephedrae</name>
    <dbReference type="NCBI Taxonomy" id="2116701"/>
    <lineage>
        <taxon>Bacteria</taxon>
        <taxon>Pseudomonadati</taxon>
        <taxon>Pseudomonadota</taxon>
        <taxon>Alphaproteobacteria</taxon>
        <taxon>Hyphomicrobiales</taxon>
        <taxon>Phyllobacteriaceae</taxon>
        <taxon>Kumtagia</taxon>
    </lineage>
</organism>
<keyword evidence="12" id="KW-1185">Reference proteome</keyword>
<dbReference type="OrthoDB" id="230260at2"/>
<keyword evidence="2" id="KW-1003">Cell membrane</keyword>
<evidence type="ECO:0000259" key="10">
    <source>
        <dbReference type="Pfam" id="PF13807"/>
    </source>
</evidence>
<comment type="subcellular location">
    <subcellularLocation>
        <location evidence="1">Cell membrane</location>
        <topology evidence="1">Multi-pass membrane protein</topology>
    </subcellularLocation>
</comment>
<evidence type="ECO:0000256" key="4">
    <source>
        <dbReference type="ARBA" id="ARBA00022989"/>
    </source>
</evidence>
<protein>
    <submittedName>
        <fullName evidence="11">Succinoglycan biosynthesis protein exop</fullName>
    </submittedName>
</protein>
<feature type="region of interest" description="Disordered" evidence="7">
    <location>
        <begin position="791"/>
        <end position="856"/>
    </location>
</feature>
<feature type="domain" description="Tyrosine-protein kinase G-rich" evidence="10">
    <location>
        <begin position="567"/>
        <end position="637"/>
    </location>
</feature>
<feature type="coiled-coil region" evidence="6">
    <location>
        <begin position="390"/>
        <end position="424"/>
    </location>
</feature>
<feature type="region of interest" description="Disordered" evidence="7">
    <location>
        <begin position="46"/>
        <end position="144"/>
    </location>
</feature>
<reference evidence="11 12" key="1">
    <citation type="submission" date="2018-03" db="EMBL/GenBank/DDBJ databases">
        <title>The draft genome of Mesorhizobium sp. 6GN-30.</title>
        <authorList>
            <person name="Liu L."/>
            <person name="Li L."/>
            <person name="Wang T."/>
            <person name="Zhang X."/>
            <person name="Liang L."/>
        </authorList>
    </citation>
    <scope>NUCLEOTIDE SEQUENCE [LARGE SCALE GENOMIC DNA]</scope>
    <source>
        <strain evidence="11 12">6GN30</strain>
    </source>
</reference>
<evidence type="ECO:0000256" key="1">
    <source>
        <dbReference type="ARBA" id="ARBA00004651"/>
    </source>
</evidence>
<feature type="compositionally biased region" description="Pro residues" evidence="7">
    <location>
        <begin position="93"/>
        <end position="110"/>
    </location>
</feature>
<feature type="compositionally biased region" description="Basic and acidic residues" evidence="7">
    <location>
        <begin position="119"/>
        <end position="132"/>
    </location>
</feature>
<dbReference type="RefSeq" id="WP_106775370.1">
    <property type="nucleotide sequence ID" value="NZ_PXYK01000041.1"/>
</dbReference>
<dbReference type="InterPro" id="IPR003856">
    <property type="entry name" value="LPS_length_determ_N"/>
</dbReference>
<dbReference type="EMBL" id="PXYK01000041">
    <property type="protein sequence ID" value="PSJ51702.1"/>
    <property type="molecule type" value="Genomic_DNA"/>
</dbReference>
<evidence type="ECO:0000259" key="9">
    <source>
        <dbReference type="Pfam" id="PF02706"/>
    </source>
</evidence>
<dbReference type="PANTHER" id="PTHR32309:SF13">
    <property type="entry name" value="FERRIC ENTEROBACTIN TRANSPORT PROTEIN FEPE"/>
    <property type="match status" value="1"/>
</dbReference>
<feature type="compositionally biased region" description="Low complexity" evidence="7">
    <location>
        <begin position="729"/>
        <end position="747"/>
    </location>
</feature>
<evidence type="ECO:0000256" key="3">
    <source>
        <dbReference type="ARBA" id="ARBA00022692"/>
    </source>
</evidence>
<feature type="compositionally biased region" description="Low complexity" evidence="7">
    <location>
        <begin position="812"/>
        <end position="850"/>
    </location>
</feature>
<keyword evidence="4 8" id="KW-1133">Transmembrane helix</keyword>
<proteinExistence type="predicted"/>
<evidence type="ECO:0000256" key="5">
    <source>
        <dbReference type="ARBA" id="ARBA00023136"/>
    </source>
</evidence>
<dbReference type="Pfam" id="PF02706">
    <property type="entry name" value="Wzz"/>
    <property type="match status" value="1"/>
</dbReference>
<sequence>MLYNDDSDSPGRERSLLSLGDALREEPAAEPSRLARAIAEVRAEKDAVTRHRLARARRNARDTPLLHALEAVPAEPSPSGPFPVKAEPSLLKPAPPRPAPEPAPAVPAPAPAVSSWRDAQPKHDAEPKRAAVAERPAGGGEPVARPAVQQMPAAAEPARAEAVAPRREPPEPGWQAVEPLAPAEAAEAAGLWQPLIDPAIVLAGIMRSKWLIVATTVIGALLGVLIALNTPKMYYSSAELLADPRDLNLVERELTQSGISNEATLAIVENQVRILTSGTVIAKVVERLNLAEDPEFNGQGGGVSLGSLISSARSLIFPRDGEDDPGRRHALASINLAKSLSIERRGKTFVIVVAATTQSPEKSALIANTMTEVFLESYGQLQSNAAGRAAGELTSKLDELRAGVEAAERKVEAFKAENDLIDAQGRLITDDEILKLNDQLSTARARTLELNARAASTRDVNADAVLGGALPEELASPTLQELRAQYSALKGEADRMAVRLGPRHPQLQAVESQLSGARGLIDAEIRRISTSTQTELRRAVQLEQELSARLAQLKVRQGSLSNELVTLRELERDSTAKRAVYEAFLLRARETGEQQGINSANISVISKAFPPLESEPPSRSTIAMAGALLGLMAGVGMGGLRGTAEALRDRVRGRRPARSWRRGSTATMFDQDDGGLADDGRNALASAPEPVSADRPPSEPFAEADQTEPSPVSPKDTAMHPYPMPHAPYDPAQQPAPAAVPYAAQPAWPQPPAGYAPPPYPPQHYAPQPGYAQPYYAQPMPAQQPAAMPYAAQPAWPQPPAGYAPPYPPQHYAPQPGYAQPYYAQPMPGQQPQAPQQPQAAHPQAPVDAQSSIDEIRSSLREFREAIRELADSRSRRRYF</sequence>
<evidence type="ECO:0000256" key="6">
    <source>
        <dbReference type="SAM" id="Coils"/>
    </source>
</evidence>
<feature type="compositionally biased region" description="Pro residues" evidence="7">
    <location>
        <begin position="796"/>
        <end position="811"/>
    </location>
</feature>
<evidence type="ECO:0000256" key="8">
    <source>
        <dbReference type="SAM" id="Phobius"/>
    </source>
</evidence>
<dbReference type="AlphaFoldDB" id="A0A2P7RNC7"/>
<keyword evidence="6" id="KW-0175">Coiled coil</keyword>
<dbReference type="InterPro" id="IPR050445">
    <property type="entry name" value="Bact_polysacc_biosynth/exp"/>
</dbReference>
<evidence type="ECO:0000313" key="11">
    <source>
        <dbReference type="EMBL" id="PSJ51702.1"/>
    </source>
</evidence>